<dbReference type="SMART" id="SM00220">
    <property type="entry name" value="S_TKc"/>
    <property type="match status" value="2"/>
</dbReference>
<dbReference type="Gene3D" id="3.10.110.10">
    <property type="entry name" value="Ubiquitin Conjugating Enzyme"/>
    <property type="match status" value="1"/>
</dbReference>
<dbReference type="Proteomes" id="UP001163046">
    <property type="component" value="Unassembled WGS sequence"/>
</dbReference>
<dbReference type="GO" id="GO:0005634">
    <property type="term" value="C:nucleus"/>
    <property type="evidence" value="ECO:0007669"/>
    <property type="project" value="TreeGrafter"/>
</dbReference>
<feature type="domain" description="Protein kinase" evidence="8">
    <location>
        <begin position="561"/>
        <end position="991"/>
    </location>
</feature>
<protein>
    <submittedName>
        <fullName evidence="10">Eukaryotic translation initiation factor 2 alpha kinase 4</fullName>
        <ecNumber evidence="10">2.7.11.1</ecNumber>
    </submittedName>
</protein>
<dbReference type="CDD" id="cd14046">
    <property type="entry name" value="STKc_EIF2AK4_GCN2_rpt2"/>
    <property type="match status" value="1"/>
</dbReference>
<dbReference type="EMBL" id="MU825492">
    <property type="protein sequence ID" value="KAJ7388331.1"/>
    <property type="molecule type" value="Genomic_DNA"/>
</dbReference>
<evidence type="ECO:0000256" key="6">
    <source>
        <dbReference type="PROSITE-ProRule" id="PRU10141"/>
    </source>
</evidence>
<dbReference type="InterPro" id="IPR017441">
    <property type="entry name" value="Protein_kinase_ATP_BS"/>
</dbReference>
<feature type="region of interest" description="Disordered" evidence="7">
    <location>
        <begin position="674"/>
        <end position="715"/>
    </location>
</feature>
<feature type="compositionally biased region" description="Polar residues" evidence="7">
    <location>
        <begin position="195"/>
        <end position="208"/>
    </location>
</feature>
<dbReference type="GO" id="GO:0005524">
    <property type="term" value="F:ATP binding"/>
    <property type="evidence" value="ECO:0007669"/>
    <property type="project" value="UniProtKB-UniRule"/>
</dbReference>
<feature type="compositionally biased region" description="Polar residues" evidence="7">
    <location>
        <begin position="170"/>
        <end position="183"/>
    </location>
</feature>
<dbReference type="CDD" id="cd23823">
    <property type="entry name" value="RWD_GCN2"/>
    <property type="match status" value="1"/>
</dbReference>
<evidence type="ECO:0000313" key="10">
    <source>
        <dbReference type="EMBL" id="KAJ7388331.1"/>
    </source>
</evidence>
<evidence type="ECO:0000256" key="2">
    <source>
        <dbReference type="ARBA" id="ARBA00022741"/>
    </source>
</evidence>
<dbReference type="PROSITE" id="PS00107">
    <property type="entry name" value="PROTEIN_KINASE_ATP"/>
    <property type="match status" value="1"/>
</dbReference>
<dbReference type="GO" id="GO:0051246">
    <property type="term" value="P:regulation of protein metabolic process"/>
    <property type="evidence" value="ECO:0007669"/>
    <property type="project" value="UniProtKB-ARBA"/>
</dbReference>
<dbReference type="GO" id="GO:0005737">
    <property type="term" value="C:cytoplasm"/>
    <property type="evidence" value="ECO:0007669"/>
    <property type="project" value="TreeGrafter"/>
</dbReference>
<keyword evidence="11" id="KW-1185">Reference proteome</keyword>
<evidence type="ECO:0000256" key="3">
    <source>
        <dbReference type="ARBA" id="ARBA00022777"/>
    </source>
</evidence>
<evidence type="ECO:0000259" key="8">
    <source>
        <dbReference type="PROSITE" id="PS50011"/>
    </source>
</evidence>
<comment type="similarity">
    <text evidence="5">Belongs to the protein kinase superfamily. Ser/Thr protein kinase family. GCN2 subfamily.</text>
</comment>
<dbReference type="PANTHER" id="PTHR11042:SF136">
    <property type="entry name" value="EIF-2-ALPHA KINASE GCN2"/>
    <property type="match status" value="1"/>
</dbReference>
<dbReference type="GO" id="GO:0003743">
    <property type="term" value="F:translation initiation factor activity"/>
    <property type="evidence" value="ECO:0007669"/>
    <property type="project" value="UniProtKB-KW"/>
</dbReference>
<proteinExistence type="inferred from homology"/>
<dbReference type="GO" id="GO:0004674">
    <property type="term" value="F:protein serine/threonine kinase activity"/>
    <property type="evidence" value="ECO:0007669"/>
    <property type="project" value="UniProtKB-EC"/>
</dbReference>
<dbReference type="SMART" id="SM00591">
    <property type="entry name" value="RWD"/>
    <property type="match status" value="1"/>
</dbReference>
<dbReference type="InterPro" id="IPR000719">
    <property type="entry name" value="Prot_kinase_dom"/>
</dbReference>
<evidence type="ECO:0000256" key="1">
    <source>
        <dbReference type="ARBA" id="ARBA00022679"/>
    </source>
</evidence>
<dbReference type="PANTHER" id="PTHR11042">
    <property type="entry name" value="EUKARYOTIC TRANSLATION INITIATION FACTOR 2-ALPHA KINASE EIF2-ALPHA KINASE -RELATED"/>
    <property type="match status" value="1"/>
</dbReference>
<sequence>MEESCNERQENELQALKAIYLDDFQDLRDRPDDPPKVCLKLTPLQSVVAKEVYARVDLIVQYTKDYPDRSPKLSLCNAEGVSKEDVGKLQNELQCMAAYLVGEEVVLQLAHHVQICLDKHNKPPLSCYDTMIANKRQEEERILAAEQQKLQEEIEANKEREEDEEKNSKTDSVTQSLKTQDSDPSLAKEIPPLQRKSSGNSIAASIQPFSPKKTDGMPSGYNIMRRRRSSESVCDDSFTGTRVLNFSSRGEHVVHCGKCLGDLVVVCEWSFSVLQVGPRRTLSVTDKQQQDSQGRLMKQVSSIEQETLSLINRVSHPNLTHYLAVNVQESTPLKVQVLVEYVGGGDLGLHLRSGGLPLAQLRQYTQQLVEALCYLHGKSVVHKDLRLTSCRLDSDGNLRLADYSVGKRLSDLYQVYGGNTKDTQSNTGEDNNKTTSRYGKTGDIYSLGTIVLSLALGEIITGDVKEIPTSLPPELRDFLSNCLKADERNRLSASQLLEHSFITPAISNGLPNGQHEAAGNDGVAGNDGPSFLVDQPEHEEPVPDFSFFSGVPGKSRVKCEFEELQFLGKGGFGNVIKVRNKLDNCLYAVKTIPLNPKSSQFTKRIMREVQLISRLNHENVVRYYNSWIENAEEQEGEKTQSGDDQGRQNLPPAASSEDSLLKLNKIDAPSIRSNNVEDSWWQEEQDPDKNGSDSSSSGSLESFRSPSKASSKSHSVSFFNSKSESSEGVVFYREHGRVCSTVWRSAGYRGNSDDSDEGVVWQETGTESSTEHIGLQYLYIQMEYCEKSTLRNLIDEGLHQDKDRVLRLFREIVEGLAHIHTQGIIHRDLKPVNLFLDSHGRIKIGDFGLATTHSMTRGGMGPDLPDSNEKPQSPKSDSTPKESMTGKVGTALYVAPELGNRAGVRVKYSQKVDLYSLGIIFFEMCYKPLTTSMERVKVLGNLRTERIIFPGEFDHKRLAKETIVLKWLLKHNPEERPTSQELLQKPVHPAQDRRRSVRRST</sequence>
<name>A0A9X0D6J5_9CNID</name>
<organism evidence="10 11">
    <name type="scientific">Desmophyllum pertusum</name>
    <dbReference type="NCBI Taxonomy" id="174260"/>
    <lineage>
        <taxon>Eukaryota</taxon>
        <taxon>Metazoa</taxon>
        <taxon>Cnidaria</taxon>
        <taxon>Anthozoa</taxon>
        <taxon>Hexacorallia</taxon>
        <taxon>Scleractinia</taxon>
        <taxon>Caryophylliina</taxon>
        <taxon>Caryophylliidae</taxon>
        <taxon>Desmophyllum</taxon>
    </lineage>
</organism>
<evidence type="ECO:0000256" key="4">
    <source>
        <dbReference type="ARBA" id="ARBA00022840"/>
    </source>
</evidence>
<dbReference type="InterPro" id="IPR016135">
    <property type="entry name" value="UBQ-conjugating_enzyme/RWD"/>
</dbReference>
<feature type="compositionally biased region" description="Basic and acidic residues" evidence="7">
    <location>
        <begin position="636"/>
        <end position="646"/>
    </location>
</feature>
<feature type="region of interest" description="Disordered" evidence="7">
    <location>
        <begin position="418"/>
        <end position="438"/>
    </location>
</feature>
<evidence type="ECO:0000313" key="11">
    <source>
        <dbReference type="Proteomes" id="UP001163046"/>
    </source>
</evidence>
<dbReference type="Pfam" id="PF00069">
    <property type="entry name" value="Pkinase"/>
    <property type="match status" value="3"/>
</dbReference>
<dbReference type="GO" id="GO:0009893">
    <property type="term" value="P:positive regulation of metabolic process"/>
    <property type="evidence" value="ECO:0007669"/>
    <property type="project" value="UniProtKB-ARBA"/>
</dbReference>
<dbReference type="FunFam" id="3.10.110.10:FF:000050">
    <property type="entry name" value="eIF-2-alpha kinase GCN2"/>
    <property type="match status" value="1"/>
</dbReference>
<dbReference type="EC" id="2.7.11.1" evidence="10"/>
<feature type="compositionally biased region" description="Polar residues" evidence="7">
    <location>
        <begin position="420"/>
        <end position="438"/>
    </location>
</feature>
<feature type="region of interest" description="Disordered" evidence="7">
    <location>
        <begin position="976"/>
        <end position="1001"/>
    </location>
</feature>
<dbReference type="SUPFAM" id="SSF54495">
    <property type="entry name" value="UBC-like"/>
    <property type="match status" value="1"/>
</dbReference>
<dbReference type="Gene3D" id="1.10.510.10">
    <property type="entry name" value="Transferase(Phosphotransferase) domain 1"/>
    <property type="match status" value="2"/>
</dbReference>
<dbReference type="PROSITE" id="PS50011">
    <property type="entry name" value="PROTEIN_KINASE_DOM"/>
    <property type="match status" value="2"/>
</dbReference>
<dbReference type="PROSITE" id="PS00108">
    <property type="entry name" value="PROTEIN_KINASE_ST"/>
    <property type="match status" value="1"/>
</dbReference>
<feature type="region of interest" description="Disordered" evidence="7">
    <location>
        <begin position="155"/>
        <end position="218"/>
    </location>
</feature>
<comment type="caution">
    <text evidence="10">The sequence shown here is derived from an EMBL/GenBank/DDBJ whole genome shotgun (WGS) entry which is preliminary data.</text>
</comment>
<dbReference type="InterPro" id="IPR050339">
    <property type="entry name" value="CC_SR_Kinase"/>
</dbReference>
<feature type="domain" description="RWD" evidence="9">
    <location>
        <begin position="11"/>
        <end position="120"/>
    </location>
</feature>
<evidence type="ECO:0000256" key="7">
    <source>
        <dbReference type="SAM" id="MobiDB-lite"/>
    </source>
</evidence>
<keyword evidence="2 6" id="KW-0547">Nucleotide-binding</keyword>
<dbReference type="AlphaFoldDB" id="A0A9X0D6J5"/>
<feature type="region of interest" description="Disordered" evidence="7">
    <location>
        <begin position="632"/>
        <end position="661"/>
    </location>
</feature>
<dbReference type="OrthoDB" id="6778822at2759"/>
<reference evidence="10" key="1">
    <citation type="submission" date="2023-01" db="EMBL/GenBank/DDBJ databases">
        <title>Genome assembly of the deep-sea coral Lophelia pertusa.</title>
        <authorList>
            <person name="Herrera S."/>
            <person name="Cordes E."/>
        </authorList>
    </citation>
    <scope>NUCLEOTIDE SEQUENCE</scope>
    <source>
        <strain evidence="10">USNM1676648</strain>
        <tissue evidence="10">Polyp</tissue>
    </source>
</reference>
<dbReference type="InterPro" id="IPR008271">
    <property type="entry name" value="Ser/Thr_kinase_AS"/>
</dbReference>
<dbReference type="Gene3D" id="3.30.200.20">
    <property type="entry name" value="Phosphorylase Kinase, domain 1"/>
    <property type="match status" value="1"/>
</dbReference>
<keyword evidence="4 6" id="KW-0067">ATP-binding</keyword>
<keyword evidence="10" id="KW-0648">Protein biosynthesis</keyword>
<dbReference type="SUPFAM" id="SSF56112">
    <property type="entry name" value="Protein kinase-like (PK-like)"/>
    <property type="match status" value="2"/>
</dbReference>
<keyword evidence="10" id="KW-0396">Initiation factor</keyword>
<feature type="binding site" evidence="6">
    <location>
        <position position="590"/>
    </location>
    <ligand>
        <name>ATP</name>
        <dbReference type="ChEBI" id="CHEBI:30616"/>
    </ligand>
</feature>
<feature type="domain" description="Protein kinase" evidence="8">
    <location>
        <begin position="260"/>
        <end position="502"/>
    </location>
</feature>
<feature type="region of interest" description="Disordered" evidence="7">
    <location>
        <begin position="855"/>
        <end position="886"/>
    </location>
</feature>
<feature type="compositionally biased region" description="Low complexity" evidence="7">
    <location>
        <begin position="692"/>
        <end position="715"/>
    </location>
</feature>
<dbReference type="GO" id="GO:0033554">
    <property type="term" value="P:cellular response to stress"/>
    <property type="evidence" value="ECO:0007669"/>
    <property type="project" value="UniProtKB-ARBA"/>
</dbReference>
<dbReference type="GO" id="GO:0010468">
    <property type="term" value="P:regulation of gene expression"/>
    <property type="evidence" value="ECO:0007669"/>
    <property type="project" value="UniProtKB-ARBA"/>
</dbReference>
<dbReference type="InterPro" id="IPR006575">
    <property type="entry name" value="RWD_dom"/>
</dbReference>
<evidence type="ECO:0000256" key="5">
    <source>
        <dbReference type="ARBA" id="ARBA00037982"/>
    </source>
</evidence>
<gene>
    <name evidence="10" type="primary">EIF2AK4_6</name>
    <name evidence="10" type="ORF">OS493_038421</name>
</gene>
<dbReference type="PROSITE" id="PS50908">
    <property type="entry name" value="RWD"/>
    <property type="match status" value="1"/>
</dbReference>
<keyword evidence="3 10" id="KW-0418">Kinase</keyword>
<accession>A0A9X0D6J5</accession>
<evidence type="ECO:0000259" key="9">
    <source>
        <dbReference type="PROSITE" id="PS50908"/>
    </source>
</evidence>
<keyword evidence="1 10" id="KW-0808">Transferase</keyword>
<dbReference type="Pfam" id="PF05773">
    <property type="entry name" value="RWD"/>
    <property type="match status" value="1"/>
</dbReference>
<dbReference type="InterPro" id="IPR011009">
    <property type="entry name" value="Kinase-like_dom_sf"/>
</dbReference>